<dbReference type="InterPro" id="IPR043519">
    <property type="entry name" value="NT_sf"/>
</dbReference>
<feature type="domain" description="Poly(A) RNA polymerase mitochondrial-like central palm" evidence="5">
    <location>
        <begin position="103"/>
        <end position="235"/>
    </location>
</feature>
<dbReference type="GO" id="GO:0043634">
    <property type="term" value="P:polyadenylation-dependent ncRNA catabolic process"/>
    <property type="evidence" value="ECO:0007669"/>
    <property type="project" value="TreeGrafter"/>
</dbReference>
<feature type="compositionally biased region" description="Low complexity" evidence="3">
    <location>
        <begin position="529"/>
        <end position="545"/>
    </location>
</feature>
<organism evidence="6 7">
    <name type="scientific">Caenorhabditis bovis</name>
    <dbReference type="NCBI Taxonomy" id="2654633"/>
    <lineage>
        <taxon>Eukaryota</taxon>
        <taxon>Metazoa</taxon>
        <taxon>Ecdysozoa</taxon>
        <taxon>Nematoda</taxon>
        <taxon>Chromadorea</taxon>
        <taxon>Rhabditida</taxon>
        <taxon>Rhabditina</taxon>
        <taxon>Rhabditomorpha</taxon>
        <taxon>Rhabditoidea</taxon>
        <taxon>Rhabditidae</taxon>
        <taxon>Peloderinae</taxon>
        <taxon>Caenorhabditis</taxon>
    </lineage>
</organism>
<dbReference type="InterPro" id="IPR054708">
    <property type="entry name" value="MTPAP-like_central"/>
</dbReference>
<feature type="region of interest" description="Disordered" evidence="3">
    <location>
        <begin position="756"/>
        <end position="789"/>
    </location>
</feature>
<evidence type="ECO:0000256" key="3">
    <source>
        <dbReference type="SAM" id="MobiDB-lite"/>
    </source>
</evidence>
<feature type="compositionally biased region" description="Polar residues" evidence="3">
    <location>
        <begin position="7"/>
        <end position="16"/>
    </location>
</feature>
<dbReference type="Pfam" id="PF03828">
    <property type="entry name" value="PAP_assoc"/>
    <property type="match status" value="1"/>
</dbReference>
<dbReference type="CDD" id="cd05402">
    <property type="entry name" value="NT_PAP_TUTase"/>
    <property type="match status" value="1"/>
</dbReference>
<comment type="caution">
    <text evidence="6">The sequence shown here is derived from an EMBL/GenBank/DDBJ whole genome shotgun (WGS) entry which is preliminary data.</text>
</comment>
<dbReference type="OrthoDB" id="273917at2759"/>
<dbReference type="Pfam" id="PF22600">
    <property type="entry name" value="MTPAP-like_central"/>
    <property type="match status" value="1"/>
</dbReference>
<keyword evidence="2" id="KW-0460">Magnesium</keyword>
<evidence type="ECO:0000259" key="5">
    <source>
        <dbReference type="Pfam" id="PF22600"/>
    </source>
</evidence>
<dbReference type="InterPro" id="IPR002058">
    <property type="entry name" value="PAP_assoc"/>
</dbReference>
<dbReference type="SUPFAM" id="SSF81631">
    <property type="entry name" value="PAP/OAS1 substrate-binding domain"/>
    <property type="match status" value="1"/>
</dbReference>
<dbReference type="GO" id="GO:0005730">
    <property type="term" value="C:nucleolus"/>
    <property type="evidence" value="ECO:0007669"/>
    <property type="project" value="TreeGrafter"/>
</dbReference>
<feature type="compositionally biased region" description="Basic and acidic residues" evidence="3">
    <location>
        <begin position="485"/>
        <end position="514"/>
    </location>
</feature>
<evidence type="ECO:0008006" key="8">
    <source>
        <dbReference type="Google" id="ProtNLM"/>
    </source>
</evidence>
<dbReference type="GO" id="GO:0046872">
    <property type="term" value="F:metal ion binding"/>
    <property type="evidence" value="ECO:0007669"/>
    <property type="project" value="UniProtKB-KW"/>
</dbReference>
<feature type="region of interest" description="Disordered" evidence="3">
    <location>
        <begin position="1"/>
        <end position="62"/>
    </location>
</feature>
<dbReference type="Gene3D" id="3.30.460.10">
    <property type="entry name" value="Beta Polymerase, domain 2"/>
    <property type="match status" value="1"/>
</dbReference>
<evidence type="ECO:0000313" key="7">
    <source>
        <dbReference type="Proteomes" id="UP000494206"/>
    </source>
</evidence>
<dbReference type="PANTHER" id="PTHR23092:SF15">
    <property type="entry name" value="INACTIVE NON-CANONICAL POLY(A) RNA POLYMERASE PROTEIN TRF4-2-RELATED"/>
    <property type="match status" value="1"/>
</dbReference>
<feature type="compositionally biased region" description="Low complexity" evidence="3">
    <location>
        <begin position="31"/>
        <end position="62"/>
    </location>
</feature>
<dbReference type="EMBL" id="CADEPM010000007">
    <property type="protein sequence ID" value="CAB3408168.1"/>
    <property type="molecule type" value="Genomic_DNA"/>
</dbReference>
<keyword evidence="7" id="KW-1185">Reference proteome</keyword>
<evidence type="ECO:0000256" key="1">
    <source>
        <dbReference type="ARBA" id="ARBA00022723"/>
    </source>
</evidence>
<name>A0A8S1F2E1_9PELO</name>
<feature type="compositionally biased region" description="Basic residues" evidence="3">
    <location>
        <begin position="632"/>
        <end position="641"/>
    </location>
</feature>
<gene>
    <name evidence="6" type="ORF">CBOVIS_LOCUS9982</name>
</gene>
<reference evidence="6 7" key="1">
    <citation type="submission" date="2020-04" db="EMBL/GenBank/DDBJ databases">
        <authorList>
            <person name="Laetsch R D."/>
            <person name="Stevens L."/>
            <person name="Kumar S."/>
            <person name="Blaxter L. M."/>
        </authorList>
    </citation>
    <scope>NUCLEOTIDE SEQUENCE [LARGE SCALE GENOMIC DNA]</scope>
</reference>
<dbReference type="InterPro" id="IPR045862">
    <property type="entry name" value="Trf4-like"/>
</dbReference>
<sequence length="789" mass="88036">MRDDDSSVPQPSTSALLVNEEKAAVPQQKPSTQQSTTTTAATSANASTTTSSNNTATNTQQNVKQASTSANYYKDIYHDFGYGVGVPFAPWRRKRYTMSIEGLHEEIIDLYHWIKPNALEAQIRRQVFEKVYKSIKNRWKDKEIAISMFGSLRTSLFLPSSDIDILVQCTEWEDLDAEEKKMLLLKTAKELEEDDVAVSVSVFGGAHVPIVKLVEKDTRLSVDISFNTLQGVRAADYIEKVKFEFPIIEPLVLLLKQFLHYRKLNQTFTGGLSSYGLILLIVHFLQTYELPMRRKQIYDKDVNFGALLLRFFEVYSQEFNYEDVGISISQMRYVPKTVPGSKFQTPIRSHSGGLSLEDPLLSSNDVGRSTFNFAAISNAFGQALQILMVAVSVRDRRNSPIWHRVYKGSMLHLIMPFTSKEVAFRNWLKGGTLSYSNIPIYPDHCFAMNTLLSPIVNLKHFEFMRRTSRRRDTISRPLKITDPQELEKAKQKEKEQEEEAAKKLAQKHDEKPPQELEIDDTEVAPPMPTSTASVTTSATMSTTASGSERDDTDSPPLSSVVGSSDDEATNPLSKSTQVPTFKKPFSEVVASNSKQKSSHSEKNYSHTNNYYSAQDYAGAVQNKFRGQSNRPRERKSSRHHSQGSNDSSVNGYPPYRFPAYSGRRGRTSSNSSSRSHESRKIVGSVRSTPSPSPKATDNGNNRAANSQDIATTSLKNRQYSGYADAVKNMNGNSPNRVAFSKKEMTTTAVATPVALTNGNAKVTNGNPETSPTTSYRNALNGNSNGIQDN</sequence>
<dbReference type="GO" id="GO:0003729">
    <property type="term" value="F:mRNA binding"/>
    <property type="evidence" value="ECO:0007669"/>
    <property type="project" value="TreeGrafter"/>
</dbReference>
<dbReference type="GO" id="GO:1990817">
    <property type="term" value="F:poly(A) RNA polymerase activity"/>
    <property type="evidence" value="ECO:0007669"/>
    <property type="project" value="InterPro"/>
</dbReference>
<feature type="compositionally biased region" description="Polar residues" evidence="3">
    <location>
        <begin position="685"/>
        <end position="716"/>
    </location>
</feature>
<feature type="region of interest" description="Disordered" evidence="3">
    <location>
        <begin position="474"/>
        <end position="716"/>
    </location>
</feature>
<evidence type="ECO:0000313" key="6">
    <source>
        <dbReference type="EMBL" id="CAB3408168.1"/>
    </source>
</evidence>
<dbReference type="Gene3D" id="1.10.1410.10">
    <property type="match status" value="1"/>
</dbReference>
<accession>A0A8S1F2E1</accession>
<dbReference type="Proteomes" id="UP000494206">
    <property type="component" value="Unassembled WGS sequence"/>
</dbReference>
<evidence type="ECO:0000259" key="4">
    <source>
        <dbReference type="Pfam" id="PF03828"/>
    </source>
</evidence>
<protein>
    <recommendedName>
        <fullName evidence="8">Polynucleotide adenylyltransferase</fullName>
    </recommendedName>
</protein>
<feature type="compositionally biased region" description="Polar residues" evidence="3">
    <location>
        <begin position="757"/>
        <end position="789"/>
    </location>
</feature>
<dbReference type="GO" id="GO:0031123">
    <property type="term" value="P:RNA 3'-end processing"/>
    <property type="evidence" value="ECO:0007669"/>
    <property type="project" value="TreeGrafter"/>
</dbReference>
<dbReference type="SUPFAM" id="SSF81301">
    <property type="entry name" value="Nucleotidyltransferase"/>
    <property type="match status" value="1"/>
</dbReference>
<feature type="compositionally biased region" description="Polar residues" evidence="3">
    <location>
        <begin position="570"/>
        <end position="579"/>
    </location>
</feature>
<evidence type="ECO:0000256" key="2">
    <source>
        <dbReference type="ARBA" id="ARBA00022842"/>
    </source>
</evidence>
<proteinExistence type="predicted"/>
<keyword evidence="1" id="KW-0479">Metal-binding</keyword>
<dbReference type="GO" id="GO:0031499">
    <property type="term" value="C:TRAMP complex"/>
    <property type="evidence" value="ECO:0007669"/>
    <property type="project" value="TreeGrafter"/>
</dbReference>
<dbReference type="PANTHER" id="PTHR23092">
    <property type="entry name" value="POLY(A) RNA POLYMERASE"/>
    <property type="match status" value="1"/>
</dbReference>
<dbReference type="AlphaFoldDB" id="A0A8S1F2E1"/>
<feature type="domain" description="PAP-associated" evidence="4">
    <location>
        <begin position="303"/>
        <end position="364"/>
    </location>
</feature>